<accession>A0ACC0NTV4</accession>
<evidence type="ECO:0000313" key="2">
    <source>
        <dbReference type="Proteomes" id="UP001062846"/>
    </source>
</evidence>
<comment type="caution">
    <text evidence="1">The sequence shown here is derived from an EMBL/GenBank/DDBJ whole genome shotgun (WGS) entry which is preliminary data.</text>
</comment>
<gene>
    <name evidence="1" type="ORF">RHMOL_Rhmol05G0215800</name>
</gene>
<organism evidence="1 2">
    <name type="scientific">Rhododendron molle</name>
    <name type="common">Chinese azalea</name>
    <name type="synonym">Azalea mollis</name>
    <dbReference type="NCBI Taxonomy" id="49168"/>
    <lineage>
        <taxon>Eukaryota</taxon>
        <taxon>Viridiplantae</taxon>
        <taxon>Streptophyta</taxon>
        <taxon>Embryophyta</taxon>
        <taxon>Tracheophyta</taxon>
        <taxon>Spermatophyta</taxon>
        <taxon>Magnoliopsida</taxon>
        <taxon>eudicotyledons</taxon>
        <taxon>Gunneridae</taxon>
        <taxon>Pentapetalae</taxon>
        <taxon>asterids</taxon>
        <taxon>Ericales</taxon>
        <taxon>Ericaceae</taxon>
        <taxon>Ericoideae</taxon>
        <taxon>Rhodoreae</taxon>
        <taxon>Rhododendron</taxon>
    </lineage>
</organism>
<keyword evidence="2" id="KW-1185">Reference proteome</keyword>
<name>A0ACC0NTV4_RHOML</name>
<protein>
    <submittedName>
        <fullName evidence="1">Uncharacterized protein</fullName>
    </submittedName>
</protein>
<proteinExistence type="predicted"/>
<sequence length="88" mass="10543">MRRGVRRSERKIKKKKHLAEIESKFDKLKHNSKKSSYSSLFFKEAHKMLDIGKTLGIELKGGRNYNLKRFVEMQEEKFKKKKKDPCSR</sequence>
<evidence type="ECO:0000313" key="1">
    <source>
        <dbReference type="EMBL" id="KAI8555957.1"/>
    </source>
</evidence>
<reference evidence="1" key="1">
    <citation type="submission" date="2022-02" db="EMBL/GenBank/DDBJ databases">
        <title>Plant Genome Project.</title>
        <authorList>
            <person name="Zhang R.-G."/>
        </authorList>
    </citation>
    <scope>NUCLEOTIDE SEQUENCE</scope>
    <source>
        <strain evidence="1">AT1</strain>
    </source>
</reference>
<dbReference type="EMBL" id="CM046392">
    <property type="protein sequence ID" value="KAI8555957.1"/>
    <property type="molecule type" value="Genomic_DNA"/>
</dbReference>
<dbReference type="Proteomes" id="UP001062846">
    <property type="component" value="Chromosome 5"/>
</dbReference>